<dbReference type="InterPro" id="IPR011701">
    <property type="entry name" value="MFS"/>
</dbReference>
<dbReference type="InterPro" id="IPR036259">
    <property type="entry name" value="MFS_trans_sf"/>
</dbReference>
<dbReference type="InterPro" id="IPR050171">
    <property type="entry name" value="MFS_Transporters"/>
</dbReference>
<dbReference type="Gene3D" id="1.20.1250.20">
    <property type="entry name" value="MFS general substrate transporter like domains"/>
    <property type="match status" value="2"/>
</dbReference>
<feature type="transmembrane region" description="Helical" evidence="8">
    <location>
        <begin position="253"/>
        <end position="273"/>
    </location>
</feature>
<evidence type="ECO:0000256" key="4">
    <source>
        <dbReference type="ARBA" id="ARBA00022692"/>
    </source>
</evidence>
<keyword evidence="2" id="KW-0813">Transport</keyword>
<proteinExistence type="predicted"/>
<evidence type="ECO:0000256" key="5">
    <source>
        <dbReference type="ARBA" id="ARBA00022989"/>
    </source>
</evidence>
<name>A0ABP3HV70_9BACL</name>
<protein>
    <submittedName>
        <fullName evidence="10">MFS transporter</fullName>
    </submittedName>
</protein>
<evidence type="ECO:0000256" key="2">
    <source>
        <dbReference type="ARBA" id="ARBA00022448"/>
    </source>
</evidence>
<dbReference type="PANTHER" id="PTHR23517">
    <property type="entry name" value="RESISTANCE PROTEIN MDTM, PUTATIVE-RELATED-RELATED"/>
    <property type="match status" value="1"/>
</dbReference>
<reference evidence="11" key="1">
    <citation type="journal article" date="2019" name="Int. J. Syst. Evol. Microbiol.">
        <title>The Global Catalogue of Microorganisms (GCM) 10K type strain sequencing project: providing services to taxonomists for standard genome sequencing and annotation.</title>
        <authorList>
            <consortium name="The Broad Institute Genomics Platform"/>
            <consortium name="The Broad Institute Genome Sequencing Center for Infectious Disease"/>
            <person name="Wu L."/>
            <person name="Ma J."/>
        </authorList>
    </citation>
    <scope>NUCLEOTIDE SEQUENCE [LARGE SCALE GENOMIC DNA]</scope>
    <source>
        <strain evidence="11">JCM 12774</strain>
    </source>
</reference>
<sequence length="431" mass="47113">MKKLKAYLNDYHPIVHSLIFGTVLISLTSSMSLPFLAIYLSSVKELSPSQIGLIIGLGSLAGTFCGLVGGVLSDFIGRNKLLIISLLGLCAAFLGFVSTSELGLLVCFSIVRGVSQAFFGTISKALMADLTPETKRFRMFSTRYFAGNLGFAAGPVIGALLGIGGNRIAFVLTSFIYLGYALSLIFLLRSSGVAEVKANREDSIRPALIWQVLRSDVPLLFFILGGILLTTVYGQMSVTLSQYLKDHIMDGVALFAVMMSLNGITVLIFQLPLSRWSERYSLLQRMITGCILFACGEIGFAVSQNWSGFIVSMFIFTLGEILVIPAEYAQVDEITPNELRGTYYGAQSLSEFGNFLGPWFGGVLLSLFNGTIMFLFMASVSLLSIYFFFAGRQKYHRRAQSIIMTEINSPDRPTRDVKNPPSGITSDEGLM</sequence>
<evidence type="ECO:0000256" key="3">
    <source>
        <dbReference type="ARBA" id="ARBA00022475"/>
    </source>
</evidence>
<keyword evidence="4 8" id="KW-0812">Transmembrane</keyword>
<feature type="region of interest" description="Disordered" evidence="7">
    <location>
        <begin position="409"/>
        <end position="431"/>
    </location>
</feature>
<dbReference type="PANTHER" id="PTHR23517:SF2">
    <property type="entry name" value="MULTIDRUG RESISTANCE PROTEIN MDTH"/>
    <property type="match status" value="1"/>
</dbReference>
<organism evidence="10 11">
    <name type="scientific">Paenibacillus motobuensis</name>
    <dbReference type="NCBI Taxonomy" id="295324"/>
    <lineage>
        <taxon>Bacteria</taxon>
        <taxon>Bacillati</taxon>
        <taxon>Bacillota</taxon>
        <taxon>Bacilli</taxon>
        <taxon>Bacillales</taxon>
        <taxon>Paenibacillaceae</taxon>
        <taxon>Paenibacillus</taxon>
    </lineage>
</organism>
<feature type="transmembrane region" description="Helical" evidence="8">
    <location>
        <begin position="144"/>
        <end position="163"/>
    </location>
</feature>
<feature type="transmembrane region" description="Helical" evidence="8">
    <location>
        <begin position="12"/>
        <end position="39"/>
    </location>
</feature>
<evidence type="ECO:0000313" key="11">
    <source>
        <dbReference type="Proteomes" id="UP001500340"/>
    </source>
</evidence>
<feature type="transmembrane region" description="Helical" evidence="8">
    <location>
        <begin position="103"/>
        <end position="123"/>
    </location>
</feature>
<evidence type="ECO:0000256" key="8">
    <source>
        <dbReference type="SAM" id="Phobius"/>
    </source>
</evidence>
<keyword evidence="11" id="KW-1185">Reference proteome</keyword>
<evidence type="ECO:0000256" key="1">
    <source>
        <dbReference type="ARBA" id="ARBA00004651"/>
    </source>
</evidence>
<gene>
    <name evidence="10" type="ORF">GCM10008933_09450</name>
</gene>
<dbReference type="EMBL" id="BAAACX010000006">
    <property type="protein sequence ID" value="GAA0380399.1"/>
    <property type="molecule type" value="Genomic_DNA"/>
</dbReference>
<feature type="transmembrane region" description="Helical" evidence="8">
    <location>
        <begin position="285"/>
        <end position="303"/>
    </location>
</feature>
<dbReference type="Pfam" id="PF07690">
    <property type="entry name" value="MFS_1"/>
    <property type="match status" value="1"/>
</dbReference>
<accession>A0ABP3HV70</accession>
<comment type="caution">
    <text evidence="10">The sequence shown here is derived from an EMBL/GenBank/DDBJ whole genome shotgun (WGS) entry which is preliminary data.</text>
</comment>
<dbReference type="SUPFAM" id="SSF103473">
    <property type="entry name" value="MFS general substrate transporter"/>
    <property type="match status" value="1"/>
</dbReference>
<dbReference type="InterPro" id="IPR020846">
    <property type="entry name" value="MFS_dom"/>
</dbReference>
<keyword evidence="6 8" id="KW-0472">Membrane</keyword>
<evidence type="ECO:0000256" key="7">
    <source>
        <dbReference type="SAM" id="MobiDB-lite"/>
    </source>
</evidence>
<feature type="transmembrane region" description="Helical" evidence="8">
    <location>
        <begin position="81"/>
        <end position="97"/>
    </location>
</feature>
<dbReference type="Proteomes" id="UP001500340">
    <property type="component" value="Unassembled WGS sequence"/>
</dbReference>
<dbReference type="PROSITE" id="PS50850">
    <property type="entry name" value="MFS"/>
    <property type="match status" value="1"/>
</dbReference>
<feature type="transmembrane region" description="Helical" evidence="8">
    <location>
        <begin position="51"/>
        <end position="72"/>
    </location>
</feature>
<evidence type="ECO:0000256" key="6">
    <source>
        <dbReference type="ARBA" id="ARBA00023136"/>
    </source>
</evidence>
<keyword evidence="5 8" id="KW-1133">Transmembrane helix</keyword>
<feature type="transmembrane region" description="Helical" evidence="8">
    <location>
        <begin position="367"/>
        <end position="389"/>
    </location>
</feature>
<comment type="subcellular location">
    <subcellularLocation>
        <location evidence="1">Cell membrane</location>
        <topology evidence="1">Multi-pass membrane protein</topology>
    </subcellularLocation>
</comment>
<feature type="transmembrane region" description="Helical" evidence="8">
    <location>
        <begin position="208"/>
        <end position="233"/>
    </location>
</feature>
<dbReference type="RefSeq" id="WP_343858107.1">
    <property type="nucleotide sequence ID" value="NZ_BAAACX010000006.1"/>
</dbReference>
<keyword evidence="3" id="KW-1003">Cell membrane</keyword>
<evidence type="ECO:0000259" key="9">
    <source>
        <dbReference type="PROSITE" id="PS50850"/>
    </source>
</evidence>
<evidence type="ECO:0000313" key="10">
    <source>
        <dbReference type="EMBL" id="GAA0380399.1"/>
    </source>
</evidence>
<feature type="domain" description="Major facilitator superfamily (MFS) profile" evidence="9">
    <location>
        <begin position="14"/>
        <end position="396"/>
    </location>
</feature>
<dbReference type="CDD" id="cd17329">
    <property type="entry name" value="MFS_MdtH_MDR_like"/>
    <property type="match status" value="1"/>
</dbReference>
<feature type="transmembrane region" description="Helical" evidence="8">
    <location>
        <begin position="169"/>
        <end position="188"/>
    </location>
</feature>